<keyword evidence="2" id="KW-0808">Transferase</keyword>
<keyword evidence="1" id="KW-0812">Transmembrane</keyword>
<evidence type="ECO:0000313" key="3">
    <source>
        <dbReference type="Proteomes" id="UP000001876"/>
    </source>
</evidence>
<dbReference type="OrthoDB" id="567606at2759"/>
<dbReference type="GO" id="GO:0032259">
    <property type="term" value="P:methylation"/>
    <property type="evidence" value="ECO:0007669"/>
    <property type="project" value="UniProtKB-KW"/>
</dbReference>
<dbReference type="Proteomes" id="UP000001876">
    <property type="component" value="Unassembled WGS sequence"/>
</dbReference>
<dbReference type="STRING" id="564608.C1NAF1"/>
<organism evidence="3">
    <name type="scientific">Micromonas pusilla (strain CCMP1545)</name>
    <name type="common">Picoplanktonic green alga</name>
    <dbReference type="NCBI Taxonomy" id="564608"/>
    <lineage>
        <taxon>Eukaryota</taxon>
        <taxon>Viridiplantae</taxon>
        <taxon>Chlorophyta</taxon>
        <taxon>Mamiellophyceae</taxon>
        <taxon>Mamiellales</taxon>
        <taxon>Mamiellaceae</taxon>
        <taxon>Micromonas</taxon>
    </lineage>
</organism>
<accession>C1NAF1</accession>
<sequence length="359" mass="41429">MARNASARSWRAWRKGSGRLSFSRMMTRLKFLGMFCLMLMGLHYLTLLYLNQGLRIIHNDSFTHVLHLNIRDKQISDTNGINHTPTYWTPFHRYMEKIKHCKKCPRVHKWEPYFAAYTEQLSRFRGRKVVMMEVGVQSGGSMMMWRSFFGCRFEYYGIDINPQAQQFASEWATIFIGDQGNPEFWKDIKKKVPVIDIFLDDGGHNMSQQFTTFEAMFPHVKSRGGVYVCEDLSTSYSANFLGQPLSNGTVQEYGRTGGKTFVELSKKMIDWLNCYFVSGDVMAASASCPPIFDGLPAVSEFKQFGYSLHFYSQIIFIQKERVIPPFHYMAGGYSFPYGYSTTVWDGNRYDAPAEAIIDI</sequence>
<keyword evidence="1" id="KW-1133">Transmembrane helix</keyword>
<dbReference type="EMBL" id="GG663753">
    <property type="protein sequence ID" value="EEH50874.1"/>
    <property type="molecule type" value="Genomic_DNA"/>
</dbReference>
<keyword evidence="3" id="KW-1185">Reference proteome</keyword>
<keyword evidence="1" id="KW-0472">Membrane</keyword>
<dbReference type="GeneID" id="9690394"/>
<protein>
    <submittedName>
        <fullName evidence="2">Methyltransferase-like protein</fullName>
    </submittedName>
</protein>
<dbReference type="SUPFAM" id="SSF53335">
    <property type="entry name" value="S-adenosyl-L-methionine-dependent methyltransferases"/>
    <property type="match status" value="1"/>
</dbReference>
<feature type="transmembrane region" description="Helical" evidence="1">
    <location>
        <begin position="29"/>
        <end position="50"/>
    </location>
</feature>
<dbReference type="InterPro" id="IPR029063">
    <property type="entry name" value="SAM-dependent_MTases_sf"/>
</dbReference>
<gene>
    <name evidence="2" type="ORF">MICPUCDRAFT_54875</name>
</gene>
<dbReference type="GO" id="GO:0008168">
    <property type="term" value="F:methyltransferase activity"/>
    <property type="evidence" value="ECO:0007669"/>
    <property type="project" value="UniProtKB-KW"/>
</dbReference>
<dbReference type="RefSeq" id="XP_003064894.1">
    <property type="nucleotide sequence ID" value="XM_003064848.1"/>
</dbReference>
<keyword evidence="2" id="KW-0489">Methyltransferase</keyword>
<evidence type="ECO:0000256" key="1">
    <source>
        <dbReference type="SAM" id="Phobius"/>
    </source>
</evidence>
<reference evidence="2 3" key="1">
    <citation type="journal article" date="2009" name="Science">
        <title>Green evolution and dynamic adaptations revealed by genomes of the marine picoeukaryotes Micromonas.</title>
        <authorList>
            <person name="Worden A.Z."/>
            <person name="Lee J.H."/>
            <person name="Mock T."/>
            <person name="Rouze P."/>
            <person name="Simmons M.P."/>
            <person name="Aerts A.L."/>
            <person name="Allen A.E."/>
            <person name="Cuvelier M.L."/>
            <person name="Derelle E."/>
            <person name="Everett M.V."/>
            <person name="Foulon E."/>
            <person name="Grimwood J."/>
            <person name="Gundlach H."/>
            <person name="Henrissat B."/>
            <person name="Napoli C."/>
            <person name="McDonald S.M."/>
            <person name="Parker M.S."/>
            <person name="Rombauts S."/>
            <person name="Salamov A."/>
            <person name="Von Dassow P."/>
            <person name="Badger J.H."/>
            <person name="Coutinho P.M."/>
            <person name="Demir E."/>
            <person name="Dubchak I."/>
            <person name="Gentemann C."/>
            <person name="Eikrem W."/>
            <person name="Gready J.E."/>
            <person name="John U."/>
            <person name="Lanier W."/>
            <person name="Lindquist E.A."/>
            <person name="Lucas S."/>
            <person name="Mayer K.F."/>
            <person name="Moreau H."/>
            <person name="Not F."/>
            <person name="Otillar R."/>
            <person name="Panaud O."/>
            <person name="Pangilinan J."/>
            <person name="Paulsen I."/>
            <person name="Piegu B."/>
            <person name="Poliakov A."/>
            <person name="Robbens S."/>
            <person name="Schmutz J."/>
            <person name="Toulza E."/>
            <person name="Wyss T."/>
            <person name="Zelensky A."/>
            <person name="Zhou K."/>
            <person name="Armbrust E.V."/>
            <person name="Bhattacharya D."/>
            <person name="Goodenough U.W."/>
            <person name="Van de Peer Y."/>
            <person name="Grigoriev I.V."/>
        </authorList>
    </citation>
    <scope>NUCLEOTIDE SEQUENCE [LARGE SCALE GENOMIC DNA]</scope>
    <source>
        <strain evidence="2 3">CCMP1545</strain>
    </source>
</reference>
<dbReference type="KEGG" id="mpp:MICPUCDRAFT_54875"/>
<dbReference type="AlphaFoldDB" id="C1NAF1"/>
<evidence type="ECO:0000313" key="2">
    <source>
        <dbReference type="EMBL" id="EEH50874.1"/>
    </source>
</evidence>
<dbReference type="Gene3D" id="3.40.50.150">
    <property type="entry name" value="Vaccinia Virus protein VP39"/>
    <property type="match status" value="1"/>
</dbReference>
<name>C1NAF1_MICPC</name>
<proteinExistence type="predicted"/>